<dbReference type="AlphaFoldDB" id="A0A212RIS9"/>
<dbReference type="PROSITE" id="PS52029">
    <property type="entry name" value="LD_TPASE"/>
    <property type="match status" value="1"/>
</dbReference>
<evidence type="ECO:0000256" key="7">
    <source>
        <dbReference type="PROSITE-ProRule" id="PRU01373"/>
    </source>
</evidence>
<evidence type="ECO:0000259" key="10">
    <source>
        <dbReference type="PROSITE" id="PS52029"/>
    </source>
</evidence>
<keyword evidence="4 7" id="KW-0133">Cell shape</keyword>
<keyword evidence="9" id="KW-0732">Signal</keyword>
<organism evidence="11 12">
    <name type="scientific">Rhodoblastus acidophilus</name>
    <name type="common">Rhodopseudomonas acidophila</name>
    <dbReference type="NCBI Taxonomy" id="1074"/>
    <lineage>
        <taxon>Bacteria</taxon>
        <taxon>Pseudomonadati</taxon>
        <taxon>Pseudomonadota</taxon>
        <taxon>Alphaproteobacteria</taxon>
        <taxon>Hyphomicrobiales</taxon>
        <taxon>Rhodoblastaceae</taxon>
        <taxon>Rhodoblastus</taxon>
    </lineage>
</organism>
<reference evidence="12" key="1">
    <citation type="submission" date="2017-06" db="EMBL/GenBank/DDBJ databases">
        <authorList>
            <person name="Varghese N."/>
            <person name="Submissions S."/>
        </authorList>
    </citation>
    <scope>NUCLEOTIDE SEQUENCE [LARGE SCALE GENOMIC DNA]</scope>
    <source>
        <strain evidence="12">DSM 137</strain>
    </source>
</reference>
<feature type="active site" description="Proton donor/acceptor" evidence="7">
    <location>
        <position position="408"/>
    </location>
</feature>
<dbReference type="Pfam" id="PF03734">
    <property type="entry name" value="YkuD"/>
    <property type="match status" value="1"/>
</dbReference>
<feature type="compositionally biased region" description="Low complexity" evidence="8">
    <location>
        <begin position="45"/>
        <end position="62"/>
    </location>
</feature>
<dbReference type="GO" id="GO:0009252">
    <property type="term" value="P:peptidoglycan biosynthetic process"/>
    <property type="evidence" value="ECO:0007669"/>
    <property type="project" value="UniProtKB-UniPathway"/>
</dbReference>
<dbReference type="GO" id="GO:0004180">
    <property type="term" value="F:carboxypeptidase activity"/>
    <property type="evidence" value="ECO:0007669"/>
    <property type="project" value="UniProtKB-ARBA"/>
</dbReference>
<gene>
    <name evidence="11" type="ORF">SAMN06265338_104294</name>
</gene>
<dbReference type="InterPro" id="IPR038063">
    <property type="entry name" value="Transpep_catalytic_dom"/>
</dbReference>
<dbReference type="EMBL" id="FYDG01000004">
    <property type="protein sequence ID" value="SNB72220.1"/>
    <property type="molecule type" value="Genomic_DNA"/>
</dbReference>
<evidence type="ECO:0000256" key="6">
    <source>
        <dbReference type="ARBA" id="ARBA00023316"/>
    </source>
</evidence>
<feature type="region of interest" description="Disordered" evidence="8">
    <location>
        <begin position="145"/>
        <end position="164"/>
    </location>
</feature>
<feature type="compositionally biased region" description="Low complexity" evidence="8">
    <location>
        <begin position="145"/>
        <end position="161"/>
    </location>
</feature>
<evidence type="ECO:0000256" key="4">
    <source>
        <dbReference type="ARBA" id="ARBA00022960"/>
    </source>
</evidence>
<accession>A0A212RIS9</accession>
<evidence type="ECO:0000256" key="9">
    <source>
        <dbReference type="SAM" id="SignalP"/>
    </source>
</evidence>
<sequence>MHRKWTRFLTLASASAATLCLGAWLSYEAAIRRDDPSESRLSQNVQAPAEPAQAVAATETPASDLRGATPSNAAVPTGATLAEEPSVSKPVAEAPASEPARDDAAISVSVASEDARSLFAEADPAAGSLELRGAPVAEVPPLLPAPGAQAAAETPAKPAPLDDLGPIPEVIPLPKFAERPVPVDGVPTPPRRPAGLAALPAAAQVASLVPVALPMGAGPQSTPGLQPAPQAAVLPQAPQPPVAAKPAAKAAAAQPAASQPAAAQPAPQSEGGFPNIANALAAVSASVGDSNGAMAPQPEAAPVFPEPTGGFKKGAQVYVRIFKREGALELWMKNGDRFALYKSYPICKWSGKLGPKLAYADYQSPEGFYSVSAKQLNPHSAYHLAFDVGYPNAYDRRHGYTGNKIMVHGDCKSVGCFAMTNAGIDEIYGFVASALASGQKEVPVHIFPFRMTEEAIARENGNSGGSILAFLDSGAPHADWSGFWHNLKEGYDLFERSHVPPTAYACGDRYEFSAAGGSCSRIAGR</sequence>
<feature type="signal peptide" evidence="9">
    <location>
        <begin position="1"/>
        <end position="29"/>
    </location>
</feature>
<evidence type="ECO:0000256" key="2">
    <source>
        <dbReference type="ARBA" id="ARBA00005992"/>
    </source>
</evidence>
<dbReference type="Proteomes" id="UP000198418">
    <property type="component" value="Unassembled WGS sequence"/>
</dbReference>
<keyword evidence="6 7" id="KW-0961">Cell wall biogenesis/degradation</keyword>
<dbReference type="PANTHER" id="PTHR36699">
    <property type="entry name" value="LD-TRANSPEPTIDASE"/>
    <property type="match status" value="1"/>
</dbReference>
<name>A0A212RIS9_RHOAC</name>
<feature type="region of interest" description="Disordered" evidence="8">
    <location>
        <begin position="38"/>
        <end position="105"/>
    </location>
</feature>
<dbReference type="CDD" id="cd16913">
    <property type="entry name" value="YkuD_like"/>
    <property type="match status" value="1"/>
</dbReference>
<dbReference type="GO" id="GO:0071555">
    <property type="term" value="P:cell wall organization"/>
    <property type="evidence" value="ECO:0007669"/>
    <property type="project" value="UniProtKB-UniRule"/>
</dbReference>
<dbReference type="GO" id="GO:0008360">
    <property type="term" value="P:regulation of cell shape"/>
    <property type="evidence" value="ECO:0007669"/>
    <property type="project" value="UniProtKB-UniRule"/>
</dbReference>
<evidence type="ECO:0000313" key="11">
    <source>
        <dbReference type="EMBL" id="SNB72220.1"/>
    </source>
</evidence>
<keyword evidence="12" id="KW-1185">Reference proteome</keyword>
<evidence type="ECO:0000256" key="3">
    <source>
        <dbReference type="ARBA" id="ARBA00022679"/>
    </source>
</evidence>
<dbReference type="PANTHER" id="PTHR36699:SF1">
    <property type="entry name" value="L,D-TRANSPEPTIDASE YAFK-RELATED"/>
    <property type="match status" value="1"/>
</dbReference>
<keyword evidence="3" id="KW-0808">Transferase</keyword>
<feature type="compositionally biased region" description="Low complexity" evidence="8">
    <location>
        <begin position="244"/>
        <end position="269"/>
    </location>
</feature>
<evidence type="ECO:0000256" key="8">
    <source>
        <dbReference type="SAM" id="MobiDB-lite"/>
    </source>
</evidence>
<feature type="active site" description="Nucleophile" evidence="7">
    <location>
        <position position="416"/>
    </location>
</feature>
<evidence type="ECO:0000256" key="1">
    <source>
        <dbReference type="ARBA" id="ARBA00004752"/>
    </source>
</evidence>
<feature type="domain" description="L,D-TPase catalytic" evidence="10">
    <location>
        <begin position="317"/>
        <end position="447"/>
    </location>
</feature>
<keyword evidence="5 7" id="KW-0573">Peptidoglycan synthesis</keyword>
<evidence type="ECO:0000256" key="5">
    <source>
        <dbReference type="ARBA" id="ARBA00022984"/>
    </source>
</evidence>
<dbReference type="InterPro" id="IPR005490">
    <property type="entry name" value="LD_TPept_cat_dom"/>
</dbReference>
<dbReference type="UniPathway" id="UPA00219"/>
<feature type="chain" id="PRO_5012329581" description="L,D-TPase catalytic domain-containing protein" evidence="9">
    <location>
        <begin position="30"/>
        <end position="525"/>
    </location>
</feature>
<evidence type="ECO:0000313" key="12">
    <source>
        <dbReference type="Proteomes" id="UP000198418"/>
    </source>
</evidence>
<dbReference type="SUPFAM" id="SSF141523">
    <property type="entry name" value="L,D-transpeptidase catalytic domain-like"/>
    <property type="match status" value="1"/>
</dbReference>
<comment type="pathway">
    <text evidence="1 7">Cell wall biogenesis; peptidoglycan biosynthesis.</text>
</comment>
<comment type="similarity">
    <text evidence="2">Belongs to the YkuD family.</text>
</comment>
<feature type="region of interest" description="Disordered" evidence="8">
    <location>
        <begin position="238"/>
        <end position="270"/>
    </location>
</feature>
<dbReference type="GO" id="GO:0016740">
    <property type="term" value="F:transferase activity"/>
    <property type="evidence" value="ECO:0007669"/>
    <property type="project" value="UniProtKB-KW"/>
</dbReference>
<proteinExistence type="inferred from homology"/>
<protein>
    <recommendedName>
        <fullName evidence="10">L,D-TPase catalytic domain-containing protein</fullName>
    </recommendedName>
</protein>